<protein>
    <recommendedName>
        <fullName evidence="4">PEP-CTERM protein-sorting domain-containing protein</fullName>
    </recommendedName>
</protein>
<evidence type="ECO:0000313" key="3">
    <source>
        <dbReference type="Proteomes" id="UP000317429"/>
    </source>
</evidence>
<feature type="chain" id="PRO_5021913471" description="PEP-CTERM protein-sorting domain-containing protein" evidence="1">
    <location>
        <begin position="24"/>
        <end position="265"/>
    </location>
</feature>
<reference evidence="2 3" key="1">
    <citation type="submission" date="2019-02" db="EMBL/GenBank/DDBJ databases">
        <title>Deep-cultivation of Planctomycetes and their phenomic and genomic characterization uncovers novel biology.</title>
        <authorList>
            <person name="Wiegand S."/>
            <person name="Jogler M."/>
            <person name="Boedeker C."/>
            <person name="Pinto D."/>
            <person name="Vollmers J."/>
            <person name="Rivas-Marin E."/>
            <person name="Kohn T."/>
            <person name="Peeters S.H."/>
            <person name="Heuer A."/>
            <person name="Rast P."/>
            <person name="Oberbeckmann S."/>
            <person name="Bunk B."/>
            <person name="Jeske O."/>
            <person name="Meyerdierks A."/>
            <person name="Storesund J.E."/>
            <person name="Kallscheuer N."/>
            <person name="Luecker S."/>
            <person name="Lage O.M."/>
            <person name="Pohl T."/>
            <person name="Merkel B.J."/>
            <person name="Hornburger P."/>
            <person name="Mueller R.-W."/>
            <person name="Bruemmer F."/>
            <person name="Labrenz M."/>
            <person name="Spormann A.M."/>
            <person name="Op den Camp H."/>
            <person name="Overmann J."/>
            <person name="Amann R."/>
            <person name="Jetten M.S.M."/>
            <person name="Mascher T."/>
            <person name="Medema M.H."/>
            <person name="Devos D.P."/>
            <person name="Kaster A.-K."/>
            <person name="Ovreas L."/>
            <person name="Rohde M."/>
            <person name="Galperin M.Y."/>
            <person name="Jogler C."/>
        </authorList>
    </citation>
    <scope>NUCLEOTIDE SEQUENCE [LARGE SCALE GENOMIC DNA]</scope>
    <source>
        <strain evidence="2 3">Pla175</strain>
    </source>
</reference>
<evidence type="ECO:0000256" key="1">
    <source>
        <dbReference type="SAM" id="SignalP"/>
    </source>
</evidence>
<dbReference type="RefSeq" id="WP_145284397.1">
    <property type="nucleotide sequence ID" value="NZ_CP036291.1"/>
</dbReference>
<dbReference type="AlphaFoldDB" id="A0A518DBN5"/>
<dbReference type="Proteomes" id="UP000317429">
    <property type="component" value="Chromosome"/>
</dbReference>
<evidence type="ECO:0008006" key="4">
    <source>
        <dbReference type="Google" id="ProtNLM"/>
    </source>
</evidence>
<proteinExistence type="predicted"/>
<keyword evidence="3" id="KW-1185">Reference proteome</keyword>
<sequence length="265" mass="27549" precursor="true">MTYFLRCTALMLTTLAVAGSAHGAWTLLDDFDSLALGAVGGQGNWTTTTGTGNAAYNVAVDPDDASNQALLATGFNENGYIPLGANSIAEGATGTVFLRMRTSDLSDLVFGSSDVAAPAGFGDYEGYMVMGVNGNPAVNTWKVRSGGGFSNFGPYTADEWYNVWLVLDNAADTNSLYISQGSDAALLLGSGAFRNGTTDPLVSLNIRMGASHNNNNAQGYLDDIYIDPSGVNLGNPVAPVPEPATITVALATLLGLSGVLRRRVM</sequence>
<dbReference type="OrthoDB" id="5724550at2"/>
<organism evidence="2 3">
    <name type="scientific">Pirellulimonas nuda</name>
    <dbReference type="NCBI Taxonomy" id="2528009"/>
    <lineage>
        <taxon>Bacteria</taxon>
        <taxon>Pseudomonadati</taxon>
        <taxon>Planctomycetota</taxon>
        <taxon>Planctomycetia</taxon>
        <taxon>Pirellulales</taxon>
        <taxon>Lacipirellulaceae</taxon>
        <taxon>Pirellulimonas</taxon>
    </lineage>
</organism>
<dbReference type="KEGG" id="pnd:Pla175_22780"/>
<accession>A0A518DBN5</accession>
<gene>
    <name evidence="2" type="ORF">Pla175_22780</name>
</gene>
<evidence type="ECO:0000313" key="2">
    <source>
        <dbReference type="EMBL" id="QDU88894.1"/>
    </source>
</evidence>
<name>A0A518DBN5_9BACT</name>
<keyword evidence="1" id="KW-0732">Signal</keyword>
<dbReference type="EMBL" id="CP036291">
    <property type="protein sequence ID" value="QDU88894.1"/>
    <property type="molecule type" value="Genomic_DNA"/>
</dbReference>
<feature type="signal peptide" evidence="1">
    <location>
        <begin position="1"/>
        <end position="23"/>
    </location>
</feature>